<organism evidence="1 2">
    <name type="scientific">Micromonospora rhizosphaerae</name>
    <dbReference type="NCBI Taxonomy" id="568872"/>
    <lineage>
        <taxon>Bacteria</taxon>
        <taxon>Bacillati</taxon>
        <taxon>Actinomycetota</taxon>
        <taxon>Actinomycetes</taxon>
        <taxon>Micromonosporales</taxon>
        <taxon>Micromonosporaceae</taxon>
        <taxon>Micromonospora</taxon>
    </lineage>
</organism>
<dbReference type="Proteomes" id="UP000199413">
    <property type="component" value="Unassembled WGS sequence"/>
</dbReference>
<dbReference type="AlphaFoldDB" id="A0A1C6RTM7"/>
<proteinExistence type="predicted"/>
<dbReference type="EMBL" id="FMHV01000002">
    <property type="protein sequence ID" value="SCL20572.1"/>
    <property type="molecule type" value="Genomic_DNA"/>
</dbReference>
<sequence length="118" mass="11957">MEVKGPQSGIIQNSDLIINHGGISATLLTSNREALLALSDLQTRLQQCVSAGALDEETARAASDELANASRALTARGSQAATPALERARLILGTAAAAAPLLDAITNIVALVQVGGGN</sequence>
<protein>
    <submittedName>
        <fullName evidence="1">Uncharacterized protein</fullName>
    </submittedName>
</protein>
<gene>
    <name evidence="1" type="ORF">GA0070624_2035</name>
</gene>
<reference evidence="2" key="1">
    <citation type="submission" date="2016-06" db="EMBL/GenBank/DDBJ databases">
        <authorList>
            <person name="Varghese N."/>
            <person name="Submissions Spin"/>
        </authorList>
    </citation>
    <scope>NUCLEOTIDE SEQUENCE [LARGE SCALE GENOMIC DNA]</scope>
    <source>
        <strain evidence="2">DSM 45431</strain>
    </source>
</reference>
<name>A0A1C6RTM7_9ACTN</name>
<keyword evidence="2" id="KW-1185">Reference proteome</keyword>
<accession>A0A1C6RTM7</accession>
<dbReference type="STRING" id="568872.GA0070624_2035"/>
<evidence type="ECO:0000313" key="2">
    <source>
        <dbReference type="Proteomes" id="UP000199413"/>
    </source>
</evidence>
<evidence type="ECO:0000313" key="1">
    <source>
        <dbReference type="EMBL" id="SCL20572.1"/>
    </source>
</evidence>